<gene>
    <name evidence="1" type="ORF">GGQ57_002698</name>
</gene>
<evidence type="ECO:0000313" key="2">
    <source>
        <dbReference type="Proteomes" id="UP000533637"/>
    </source>
</evidence>
<organism evidence="1 2">
    <name type="scientific">Parabacteroides faecis</name>
    <dbReference type="NCBI Taxonomy" id="1217282"/>
    <lineage>
        <taxon>Bacteria</taxon>
        <taxon>Pseudomonadati</taxon>
        <taxon>Bacteroidota</taxon>
        <taxon>Bacteroidia</taxon>
        <taxon>Bacteroidales</taxon>
        <taxon>Tannerellaceae</taxon>
        <taxon>Parabacteroides</taxon>
    </lineage>
</organism>
<dbReference type="Proteomes" id="UP000533637">
    <property type="component" value="Unassembled WGS sequence"/>
</dbReference>
<dbReference type="EMBL" id="JACHOC010000005">
    <property type="protein sequence ID" value="MBB4622789.1"/>
    <property type="molecule type" value="Genomic_DNA"/>
</dbReference>
<comment type="caution">
    <text evidence="1">The sequence shown here is derived from an EMBL/GenBank/DDBJ whole genome shotgun (WGS) entry which is preliminary data.</text>
</comment>
<proteinExistence type="predicted"/>
<keyword evidence="2" id="KW-1185">Reference proteome</keyword>
<name>A0ABR6KN16_9BACT</name>
<reference evidence="1 2" key="1">
    <citation type="submission" date="2020-08" db="EMBL/GenBank/DDBJ databases">
        <title>Genomic Encyclopedia of Type Strains, Phase IV (KMG-IV): sequencing the most valuable type-strain genomes for metagenomic binning, comparative biology and taxonomic classification.</title>
        <authorList>
            <person name="Goeker M."/>
        </authorList>
    </citation>
    <scope>NUCLEOTIDE SEQUENCE [LARGE SCALE GENOMIC DNA]</scope>
    <source>
        <strain evidence="1 2">DSM 102983</strain>
    </source>
</reference>
<evidence type="ECO:0000313" key="1">
    <source>
        <dbReference type="EMBL" id="MBB4622789.1"/>
    </source>
</evidence>
<protein>
    <submittedName>
        <fullName evidence="1">Uncharacterized protein</fullName>
    </submittedName>
</protein>
<accession>A0ABR6KN16</accession>
<sequence>MVIVTYLLHTRTYYVHFSLQLLTLFDNHGSILKGENMMTRFFSFQNNAL</sequence>